<organism evidence="2 3">
    <name type="scientific">Mucilaginibacter gotjawali</name>
    <dbReference type="NCBI Taxonomy" id="1550579"/>
    <lineage>
        <taxon>Bacteria</taxon>
        <taxon>Pseudomonadati</taxon>
        <taxon>Bacteroidota</taxon>
        <taxon>Sphingobacteriia</taxon>
        <taxon>Sphingobacteriales</taxon>
        <taxon>Sphingobacteriaceae</taxon>
        <taxon>Mucilaginibacter</taxon>
    </lineage>
</organism>
<dbReference type="EMBL" id="JACHWX010000011">
    <property type="protein sequence ID" value="MBB3057041.1"/>
    <property type="molecule type" value="Genomic_DNA"/>
</dbReference>
<evidence type="ECO:0008006" key="4">
    <source>
        <dbReference type="Google" id="ProtNLM"/>
    </source>
</evidence>
<accession>A0A839SFK7</accession>
<comment type="caution">
    <text evidence="2">The sequence shown here is derived from an EMBL/GenBank/DDBJ whole genome shotgun (WGS) entry which is preliminary data.</text>
</comment>
<evidence type="ECO:0000256" key="1">
    <source>
        <dbReference type="SAM" id="SignalP"/>
    </source>
</evidence>
<dbReference type="Proteomes" id="UP000539265">
    <property type="component" value="Unassembled WGS sequence"/>
</dbReference>
<feature type="signal peptide" evidence="1">
    <location>
        <begin position="1"/>
        <end position="18"/>
    </location>
</feature>
<dbReference type="RefSeq" id="WP_096355660.1">
    <property type="nucleotide sequence ID" value="NZ_AP017313.1"/>
</dbReference>
<gene>
    <name evidence="2" type="ORF">FHS11_003469</name>
</gene>
<evidence type="ECO:0000313" key="2">
    <source>
        <dbReference type="EMBL" id="MBB3057041.1"/>
    </source>
</evidence>
<sequence>MKLKPLALLCAFFLSSCAASYHPINPPALSYLSNSNDKSVSLDYKYNLLPQKYAKKETKFSVKLVAVKLTNNSGRDLIFGKDIKLTYGNGSEAVLMQNQQVYSALRQKNEYYLFYLILTAATINTTTNGQQTSSIPIGYALGPGLTATNLLVADAANKTFNDELLKYNILGATIKNGTTVYGLVGINSANYEGLKVKVE</sequence>
<dbReference type="PROSITE" id="PS51257">
    <property type="entry name" value="PROKAR_LIPOPROTEIN"/>
    <property type="match status" value="1"/>
</dbReference>
<proteinExistence type="predicted"/>
<dbReference type="AlphaFoldDB" id="A0A839SFK7"/>
<keyword evidence="3" id="KW-1185">Reference proteome</keyword>
<evidence type="ECO:0000313" key="3">
    <source>
        <dbReference type="Proteomes" id="UP000539265"/>
    </source>
</evidence>
<feature type="chain" id="PRO_5032629062" description="Lipoprotein" evidence="1">
    <location>
        <begin position="19"/>
        <end position="199"/>
    </location>
</feature>
<name>A0A839SFK7_9SPHI</name>
<reference evidence="2" key="1">
    <citation type="submission" date="2020-08" db="EMBL/GenBank/DDBJ databases">
        <title>Genomic Encyclopedia of Type Strains, Phase III (KMG-III): the genomes of soil and plant-associated and newly described type strains.</title>
        <authorList>
            <person name="Whitman W."/>
        </authorList>
    </citation>
    <scope>NUCLEOTIDE SEQUENCE [LARGE SCALE GENOMIC DNA]</scope>
    <source>
        <strain evidence="2">CECT 8628</strain>
    </source>
</reference>
<keyword evidence="1" id="KW-0732">Signal</keyword>
<dbReference type="OrthoDB" id="798271at2"/>
<protein>
    <recommendedName>
        <fullName evidence="4">Lipoprotein</fullName>
    </recommendedName>
</protein>